<dbReference type="InterPro" id="IPR029787">
    <property type="entry name" value="Nucleotide_cyclase"/>
</dbReference>
<reference evidence="10 11" key="1">
    <citation type="journal article" date="2005" name="Nucleic Acids Res.">
        <title>Genomic blueprint of Hahella chejuensis, a marine microbe producing an algicidal agent.</title>
        <authorList>
            <person name="Jeong H."/>
            <person name="Yim J.H."/>
            <person name="Lee C."/>
            <person name="Choi S.-H."/>
            <person name="Park Y.K."/>
            <person name="Yoon S.H."/>
            <person name="Hur C.-G."/>
            <person name="Kang H.-Y."/>
            <person name="Kim D."/>
            <person name="Lee H.H."/>
            <person name="Park K.H."/>
            <person name="Park S.-H."/>
            <person name="Park H.-S."/>
            <person name="Lee H.K."/>
            <person name="Oh T.K."/>
            <person name="Kim J.F."/>
        </authorList>
    </citation>
    <scope>NUCLEOTIDE SEQUENCE [LARGE SCALE GENOMIC DNA]</scope>
    <source>
        <strain evidence="10 11">KCTC 2396</strain>
    </source>
</reference>
<keyword evidence="11" id="KW-1185">Reference proteome</keyword>
<evidence type="ECO:0000256" key="4">
    <source>
        <dbReference type="ARBA" id="ARBA00022475"/>
    </source>
</evidence>
<dbReference type="InterPro" id="IPR000160">
    <property type="entry name" value="GGDEF_dom"/>
</dbReference>
<dbReference type="InterPro" id="IPR050469">
    <property type="entry name" value="Diguanylate_Cyclase"/>
</dbReference>
<protein>
    <recommendedName>
        <fullName evidence="3">diguanylate cyclase</fullName>
        <ecNumber evidence="3">2.7.7.65</ecNumber>
    </recommendedName>
</protein>
<evidence type="ECO:0000256" key="5">
    <source>
        <dbReference type="ARBA" id="ARBA00022692"/>
    </source>
</evidence>
<evidence type="ECO:0000256" key="6">
    <source>
        <dbReference type="ARBA" id="ARBA00022989"/>
    </source>
</evidence>
<dbReference type="PROSITE" id="PS50887">
    <property type="entry name" value="GGDEF"/>
    <property type="match status" value="1"/>
</dbReference>
<keyword evidence="6" id="KW-1133">Transmembrane helix</keyword>
<dbReference type="GO" id="GO:0052621">
    <property type="term" value="F:diguanylate cyclase activity"/>
    <property type="evidence" value="ECO:0007669"/>
    <property type="project" value="UniProtKB-EC"/>
</dbReference>
<proteinExistence type="predicted"/>
<dbReference type="Proteomes" id="UP000000238">
    <property type="component" value="Chromosome"/>
</dbReference>
<dbReference type="EC" id="2.7.7.65" evidence="3"/>
<comment type="subcellular location">
    <subcellularLocation>
        <location evidence="2">Cell membrane</location>
        <topology evidence="2">Multi-pass membrane protein</topology>
    </subcellularLocation>
</comment>
<dbReference type="PANTHER" id="PTHR45138">
    <property type="entry name" value="REGULATORY COMPONENTS OF SENSORY TRANSDUCTION SYSTEM"/>
    <property type="match status" value="1"/>
</dbReference>
<dbReference type="KEGG" id="hch:HCH_03356"/>
<dbReference type="Gene3D" id="6.10.340.10">
    <property type="match status" value="1"/>
</dbReference>
<dbReference type="SUPFAM" id="SSF55073">
    <property type="entry name" value="Nucleotide cyclase"/>
    <property type="match status" value="1"/>
</dbReference>
<dbReference type="NCBIfam" id="TIGR00254">
    <property type="entry name" value="GGDEF"/>
    <property type="match status" value="1"/>
</dbReference>
<organism evidence="10 11">
    <name type="scientific">Hahella chejuensis (strain KCTC 2396)</name>
    <dbReference type="NCBI Taxonomy" id="349521"/>
    <lineage>
        <taxon>Bacteria</taxon>
        <taxon>Pseudomonadati</taxon>
        <taxon>Pseudomonadota</taxon>
        <taxon>Gammaproteobacteria</taxon>
        <taxon>Oceanospirillales</taxon>
        <taxon>Hahellaceae</taxon>
        <taxon>Hahella</taxon>
    </lineage>
</organism>
<feature type="domain" description="GGDEF" evidence="9">
    <location>
        <begin position="395"/>
        <end position="528"/>
    </location>
</feature>
<keyword evidence="4" id="KW-1003">Cell membrane</keyword>
<dbReference type="Gene3D" id="3.30.70.270">
    <property type="match status" value="1"/>
</dbReference>
<dbReference type="EMBL" id="CP000155">
    <property type="protein sequence ID" value="ABC30110.1"/>
    <property type="molecule type" value="Genomic_DNA"/>
</dbReference>
<dbReference type="InterPro" id="IPR033479">
    <property type="entry name" value="dCache_1"/>
</dbReference>
<dbReference type="Pfam" id="PF02743">
    <property type="entry name" value="dCache_1"/>
    <property type="match status" value="1"/>
</dbReference>
<dbReference type="PANTHER" id="PTHR45138:SF9">
    <property type="entry name" value="DIGUANYLATE CYCLASE DGCM-RELATED"/>
    <property type="match status" value="1"/>
</dbReference>
<dbReference type="InterPro" id="IPR043128">
    <property type="entry name" value="Rev_trsase/Diguanyl_cyclase"/>
</dbReference>
<name>Q2SGW4_HAHCH</name>
<evidence type="ECO:0000256" key="8">
    <source>
        <dbReference type="ARBA" id="ARBA00034247"/>
    </source>
</evidence>
<dbReference type="CDD" id="cd01949">
    <property type="entry name" value="GGDEF"/>
    <property type="match status" value="1"/>
</dbReference>
<dbReference type="GO" id="GO:0005886">
    <property type="term" value="C:plasma membrane"/>
    <property type="evidence" value="ECO:0007669"/>
    <property type="project" value="UniProtKB-SubCell"/>
</dbReference>
<evidence type="ECO:0000259" key="9">
    <source>
        <dbReference type="PROSITE" id="PS50887"/>
    </source>
</evidence>
<dbReference type="STRING" id="349521.HCH_03356"/>
<dbReference type="Pfam" id="PF00990">
    <property type="entry name" value="GGDEF"/>
    <property type="match status" value="1"/>
</dbReference>
<evidence type="ECO:0000313" key="10">
    <source>
        <dbReference type="EMBL" id="ABC30110.1"/>
    </source>
</evidence>
<evidence type="ECO:0000256" key="1">
    <source>
        <dbReference type="ARBA" id="ARBA00001946"/>
    </source>
</evidence>
<evidence type="ECO:0000256" key="2">
    <source>
        <dbReference type="ARBA" id="ARBA00004651"/>
    </source>
</evidence>
<dbReference type="SMART" id="SM00267">
    <property type="entry name" value="GGDEF"/>
    <property type="match status" value="1"/>
</dbReference>
<dbReference type="RefSeq" id="WP_011397179.1">
    <property type="nucleotide sequence ID" value="NC_007645.1"/>
</dbReference>
<dbReference type="HOGENOM" id="CLU_490722_0_0_6"/>
<evidence type="ECO:0000313" key="11">
    <source>
        <dbReference type="Proteomes" id="UP000000238"/>
    </source>
</evidence>
<gene>
    <name evidence="10" type="ordered locus">HCH_03356</name>
</gene>
<evidence type="ECO:0000256" key="7">
    <source>
        <dbReference type="ARBA" id="ARBA00023136"/>
    </source>
</evidence>
<keyword evidence="7" id="KW-0472">Membrane</keyword>
<keyword evidence="5" id="KW-0812">Transmembrane</keyword>
<evidence type="ECO:0000256" key="3">
    <source>
        <dbReference type="ARBA" id="ARBA00012528"/>
    </source>
</evidence>
<dbReference type="FunFam" id="3.30.70.270:FF:000001">
    <property type="entry name" value="Diguanylate cyclase domain protein"/>
    <property type="match status" value="1"/>
</dbReference>
<dbReference type="OrthoDB" id="9812260at2"/>
<sequence length="539" mass="61545">MKLRYLLVLAFTLVASLPLLFTLLHLNSFITEQYRGKIDKRLSEMSLSYKNNIRNSINDLTARTELISSRTQMRTSLYKWNQDKKSKELSLIRRIIFDAKLGGRNIESISIYDNQYNLVASTSSKAKELNTPDSFNGIQSVNIVAKEGAYYICISLQLVLGDYVIGIVNVSYPITEVIREATHLLGSTEQHLFAVRQDGDILLVLSPESKMASVKRLSWQDILDSTPIKEAMLGNERILRYTTDYKGEIVIASTRYLPELDWGVVVKINKEEVLSLINTERFNLFTIEAMIVLFSIGFGVAISSYISKPIDRLMKYTENLSASNVPEKENTTRIFEINKLTGRFNKILGAIDKLDKENIELKEMALRDPLTGIHNRRFFQNRLSYEFGRAKRYKSDLILVLLDIDKFKEVNDNKGHGAGDEVLIKLASFLKHSLRISDIVARIGGEEFCIILPEKLDPDVRSFIFRLHRDISLLEFNYINDPFHITCSMGVATLKTETRDPGEILKQADDALYCAKRTGRNRIIYEDELSVVVDISSKH</sequence>
<comment type="cofactor">
    <cofactor evidence="1">
        <name>Mg(2+)</name>
        <dbReference type="ChEBI" id="CHEBI:18420"/>
    </cofactor>
</comment>
<dbReference type="eggNOG" id="COG3706">
    <property type="taxonomic scope" value="Bacteria"/>
</dbReference>
<dbReference type="AlphaFoldDB" id="Q2SGW4"/>
<comment type="catalytic activity">
    <reaction evidence="8">
        <text>2 GTP = 3',3'-c-di-GMP + 2 diphosphate</text>
        <dbReference type="Rhea" id="RHEA:24898"/>
        <dbReference type="ChEBI" id="CHEBI:33019"/>
        <dbReference type="ChEBI" id="CHEBI:37565"/>
        <dbReference type="ChEBI" id="CHEBI:58805"/>
        <dbReference type="EC" id="2.7.7.65"/>
    </reaction>
</comment>
<accession>Q2SGW4</accession>